<dbReference type="Gene3D" id="2.60.120.10">
    <property type="entry name" value="Jelly Rolls"/>
    <property type="match status" value="1"/>
</dbReference>
<dbReference type="CDD" id="cd00038">
    <property type="entry name" value="CAP_ED"/>
    <property type="match status" value="1"/>
</dbReference>
<evidence type="ECO:0000256" key="1">
    <source>
        <dbReference type="ARBA" id="ARBA00023015"/>
    </source>
</evidence>
<dbReference type="Proteomes" id="UP000435357">
    <property type="component" value="Unassembled WGS sequence"/>
</dbReference>
<dbReference type="SUPFAM" id="SSF51206">
    <property type="entry name" value="cAMP-binding domain-like"/>
    <property type="match status" value="1"/>
</dbReference>
<sequence>MPVNIDIINQRFPLFSEPELKQEIAEKGICKKIKKDESLLDVGSYIRSIPLVTNGKIKVFREDEEANELLLYYLYPGEACAVSLVCTMGNKKSKVKAVALEDSEIVMIPVDLMEHFIRNYRSWYQFVIRTYNDRIDELLETIDSIAFHKMDERLIEYLEKATEATGSNIIKGTHQTIAYELNTSREVISRLLKQLEKKGLVKLSRNQIELIE</sequence>
<feature type="domain" description="HTH crp-type" evidence="4">
    <location>
        <begin position="148"/>
        <end position="212"/>
    </location>
</feature>
<dbReference type="PROSITE" id="PS51063">
    <property type="entry name" value="HTH_CRP_2"/>
    <property type="match status" value="1"/>
</dbReference>
<proteinExistence type="predicted"/>
<name>A0A6N6M3R6_9FLAO</name>
<dbReference type="InterPro" id="IPR014710">
    <property type="entry name" value="RmlC-like_jellyroll"/>
</dbReference>
<dbReference type="SUPFAM" id="SSF46785">
    <property type="entry name" value="Winged helix' DNA-binding domain"/>
    <property type="match status" value="1"/>
</dbReference>
<reference evidence="5 6" key="1">
    <citation type="submission" date="2019-09" db="EMBL/GenBank/DDBJ databases">
        <title>Genomes of Cryomorphaceae.</title>
        <authorList>
            <person name="Bowman J.P."/>
        </authorList>
    </citation>
    <scope>NUCLEOTIDE SEQUENCE [LARGE SCALE GENOMIC DNA]</scope>
    <source>
        <strain evidence="5 6">KCTC 52047</strain>
    </source>
</reference>
<evidence type="ECO:0000256" key="2">
    <source>
        <dbReference type="ARBA" id="ARBA00023125"/>
    </source>
</evidence>
<gene>
    <name evidence="5" type="ORF">F3059_09510</name>
</gene>
<dbReference type="SMART" id="SM00419">
    <property type="entry name" value="HTH_CRP"/>
    <property type="match status" value="1"/>
</dbReference>
<protein>
    <submittedName>
        <fullName evidence="5">Crp/Fnr family transcriptional regulator</fullName>
    </submittedName>
</protein>
<dbReference type="InterPro" id="IPR036388">
    <property type="entry name" value="WH-like_DNA-bd_sf"/>
</dbReference>
<dbReference type="OrthoDB" id="9776746at2"/>
<dbReference type="Pfam" id="PF13545">
    <property type="entry name" value="HTH_Crp_2"/>
    <property type="match status" value="1"/>
</dbReference>
<keyword evidence="3" id="KW-0804">Transcription</keyword>
<dbReference type="InterPro" id="IPR012318">
    <property type="entry name" value="HTH_CRP"/>
</dbReference>
<evidence type="ECO:0000313" key="6">
    <source>
        <dbReference type="Proteomes" id="UP000435357"/>
    </source>
</evidence>
<dbReference type="AlphaFoldDB" id="A0A6N6M3R6"/>
<keyword evidence="1" id="KW-0805">Transcription regulation</keyword>
<accession>A0A6N6M3R6</accession>
<dbReference type="GO" id="GO:0003677">
    <property type="term" value="F:DNA binding"/>
    <property type="evidence" value="ECO:0007669"/>
    <property type="project" value="UniProtKB-KW"/>
</dbReference>
<dbReference type="InterPro" id="IPR018490">
    <property type="entry name" value="cNMP-bd_dom_sf"/>
</dbReference>
<dbReference type="InterPro" id="IPR000595">
    <property type="entry name" value="cNMP-bd_dom"/>
</dbReference>
<dbReference type="Gene3D" id="1.10.10.10">
    <property type="entry name" value="Winged helix-like DNA-binding domain superfamily/Winged helix DNA-binding domain"/>
    <property type="match status" value="1"/>
</dbReference>
<comment type="caution">
    <text evidence="5">The sequence shown here is derived from an EMBL/GenBank/DDBJ whole genome shotgun (WGS) entry which is preliminary data.</text>
</comment>
<organism evidence="5 6">
    <name type="scientific">Salibacter halophilus</name>
    <dbReference type="NCBI Taxonomy" id="1803916"/>
    <lineage>
        <taxon>Bacteria</taxon>
        <taxon>Pseudomonadati</taxon>
        <taxon>Bacteroidota</taxon>
        <taxon>Flavobacteriia</taxon>
        <taxon>Flavobacteriales</taxon>
        <taxon>Salibacteraceae</taxon>
        <taxon>Salibacter</taxon>
    </lineage>
</organism>
<dbReference type="RefSeq" id="WP_151168601.1">
    <property type="nucleotide sequence ID" value="NZ_WACR01000007.1"/>
</dbReference>
<dbReference type="InterPro" id="IPR036390">
    <property type="entry name" value="WH_DNA-bd_sf"/>
</dbReference>
<dbReference type="Pfam" id="PF00027">
    <property type="entry name" value="cNMP_binding"/>
    <property type="match status" value="1"/>
</dbReference>
<evidence type="ECO:0000259" key="4">
    <source>
        <dbReference type="PROSITE" id="PS51063"/>
    </source>
</evidence>
<evidence type="ECO:0000313" key="5">
    <source>
        <dbReference type="EMBL" id="KAB1063795.1"/>
    </source>
</evidence>
<dbReference type="GO" id="GO:0006355">
    <property type="term" value="P:regulation of DNA-templated transcription"/>
    <property type="evidence" value="ECO:0007669"/>
    <property type="project" value="InterPro"/>
</dbReference>
<keyword evidence="6" id="KW-1185">Reference proteome</keyword>
<dbReference type="EMBL" id="WACR01000007">
    <property type="protein sequence ID" value="KAB1063795.1"/>
    <property type="molecule type" value="Genomic_DNA"/>
</dbReference>
<evidence type="ECO:0000256" key="3">
    <source>
        <dbReference type="ARBA" id="ARBA00023163"/>
    </source>
</evidence>
<keyword evidence="2" id="KW-0238">DNA-binding</keyword>